<keyword evidence="2 5" id="KW-0812">Transmembrane</keyword>
<evidence type="ECO:0000256" key="2">
    <source>
        <dbReference type="ARBA" id="ARBA00022692"/>
    </source>
</evidence>
<dbReference type="Proteomes" id="UP000014500">
    <property type="component" value="Unassembled WGS sequence"/>
</dbReference>
<dbReference type="GO" id="GO:0016020">
    <property type="term" value="C:membrane"/>
    <property type="evidence" value="ECO:0007669"/>
    <property type="project" value="UniProtKB-SubCell"/>
</dbReference>
<accession>T1JLL0</accession>
<keyword evidence="4 5" id="KW-0472">Membrane</keyword>
<protein>
    <recommendedName>
        <fullName evidence="6">Major facilitator superfamily (MFS) profile domain-containing protein</fullName>
    </recommendedName>
</protein>
<dbReference type="GO" id="GO:0022857">
    <property type="term" value="F:transmembrane transporter activity"/>
    <property type="evidence" value="ECO:0007669"/>
    <property type="project" value="InterPro"/>
</dbReference>
<feature type="domain" description="Major facilitator superfamily (MFS) profile" evidence="6">
    <location>
        <begin position="1"/>
        <end position="85"/>
    </location>
</feature>
<evidence type="ECO:0000313" key="7">
    <source>
        <dbReference type="EnsemblMetazoa" id="SMAR014740-PA"/>
    </source>
</evidence>
<evidence type="ECO:0000256" key="1">
    <source>
        <dbReference type="ARBA" id="ARBA00004141"/>
    </source>
</evidence>
<dbReference type="eggNOG" id="KOG0255">
    <property type="taxonomic scope" value="Eukaryota"/>
</dbReference>
<dbReference type="AlphaFoldDB" id="T1JLL0"/>
<keyword evidence="3 5" id="KW-1133">Transmembrane helix</keyword>
<evidence type="ECO:0000313" key="8">
    <source>
        <dbReference type="Proteomes" id="UP000014500"/>
    </source>
</evidence>
<evidence type="ECO:0000256" key="5">
    <source>
        <dbReference type="SAM" id="Phobius"/>
    </source>
</evidence>
<dbReference type="STRING" id="126957.T1JLL0"/>
<proteinExistence type="predicted"/>
<dbReference type="SUPFAM" id="SSF103473">
    <property type="entry name" value="MFS general substrate transporter"/>
    <property type="match status" value="1"/>
</dbReference>
<reference evidence="7" key="2">
    <citation type="submission" date="2015-02" db="UniProtKB">
        <authorList>
            <consortium name="EnsemblMetazoa"/>
        </authorList>
    </citation>
    <scope>IDENTIFICATION</scope>
</reference>
<dbReference type="EnsemblMetazoa" id="SMAR014740-RA">
    <property type="protein sequence ID" value="SMAR014740-PA"/>
    <property type="gene ID" value="SMAR014740"/>
</dbReference>
<dbReference type="InterPro" id="IPR020846">
    <property type="entry name" value="MFS_dom"/>
</dbReference>
<keyword evidence="8" id="KW-1185">Reference proteome</keyword>
<dbReference type="Gene3D" id="1.20.1250.20">
    <property type="entry name" value="MFS general substrate transporter like domains"/>
    <property type="match status" value="1"/>
</dbReference>
<dbReference type="EMBL" id="JH431970">
    <property type="status" value="NOT_ANNOTATED_CDS"/>
    <property type="molecule type" value="Genomic_DNA"/>
</dbReference>
<evidence type="ECO:0000256" key="3">
    <source>
        <dbReference type="ARBA" id="ARBA00022989"/>
    </source>
</evidence>
<comment type="subcellular location">
    <subcellularLocation>
        <location evidence="1">Membrane</location>
        <topology evidence="1">Multi-pass membrane protein</topology>
    </subcellularLocation>
</comment>
<dbReference type="PROSITE" id="PS50850">
    <property type="entry name" value="MFS"/>
    <property type="match status" value="1"/>
</dbReference>
<name>T1JLL0_STRMM</name>
<dbReference type="HOGENOM" id="CLU_1951485_0_0_1"/>
<evidence type="ECO:0000259" key="6">
    <source>
        <dbReference type="PROSITE" id="PS50850"/>
    </source>
</evidence>
<dbReference type="InterPro" id="IPR036259">
    <property type="entry name" value="MFS_trans_sf"/>
</dbReference>
<evidence type="ECO:0000256" key="4">
    <source>
        <dbReference type="ARBA" id="ARBA00023136"/>
    </source>
</evidence>
<dbReference type="PhylomeDB" id="T1JLL0"/>
<dbReference type="OMA" id="IMMEIAV"/>
<sequence>MALISRNLTTATAGMLPIYASELFPTFLRSTGIGICSTASRLGSTLTPQSLYTLNHIWEPLPETLYGVLMLIAVALILFLPETFNRSMPRTLDDIDKMVEKSRDEETTPLLIENKTD</sequence>
<organism evidence="7 8">
    <name type="scientific">Strigamia maritima</name>
    <name type="common">European centipede</name>
    <name type="synonym">Geophilus maritimus</name>
    <dbReference type="NCBI Taxonomy" id="126957"/>
    <lineage>
        <taxon>Eukaryota</taxon>
        <taxon>Metazoa</taxon>
        <taxon>Ecdysozoa</taxon>
        <taxon>Arthropoda</taxon>
        <taxon>Myriapoda</taxon>
        <taxon>Chilopoda</taxon>
        <taxon>Pleurostigmophora</taxon>
        <taxon>Geophilomorpha</taxon>
        <taxon>Linotaeniidae</taxon>
        <taxon>Strigamia</taxon>
    </lineage>
</organism>
<dbReference type="PANTHER" id="PTHR24064">
    <property type="entry name" value="SOLUTE CARRIER FAMILY 22 MEMBER"/>
    <property type="match status" value="1"/>
</dbReference>
<feature type="transmembrane region" description="Helical" evidence="5">
    <location>
        <begin position="64"/>
        <end position="80"/>
    </location>
</feature>
<reference evidence="8" key="1">
    <citation type="submission" date="2011-05" db="EMBL/GenBank/DDBJ databases">
        <authorList>
            <person name="Richards S.R."/>
            <person name="Qu J."/>
            <person name="Jiang H."/>
            <person name="Jhangiani S.N."/>
            <person name="Agravi P."/>
            <person name="Goodspeed R."/>
            <person name="Gross S."/>
            <person name="Mandapat C."/>
            <person name="Jackson L."/>
            <person name="Mathew T."/>
            <person name="Pu L."/>
            <person name="Thornton R."/>
            <person name="Saada N."/>
            <person name="Wilczek-Boney K.B."/>
            <person name="Lee S."/>
            <person name="Kovar C."/>
            <person name="Wu Y."/>
            <person name="Scherer S.E."/>
            <person name="Worley K.C."/>
            <person name="Muzny D.M."/>
            <person name="Gibbs R."/>
        </authorList>
    </citation>
    <scope>NUCLEOTIDE SEQUENCE</scope>
    <source>
        <strain evidence="8">Brora</strain>
    </source>
</reference>